<dbReference type="EMBL" id="JAFMYW010000001">
    <property type="protein sequence ID" value="MBO0947836.1"/>
    <property type="molecule type" value="Genomic_DNA"/>
</dbReference>
<sequence>MPFVAHQLRLPTSCSAQIKLARKSWHNVPAGVARSVTAGSVWQERTQRIRAQCAAKPLR</sequence>
<dbReference type="RefSeq" id="WP_207327733.1">
    <property type="nucleotide sequence ID" value="NZ_JAFMYW010000001.1"/>
</dbReference>
<name>A0ABS3JEG2_9BACT</name>
<evidence type="ECO:0000313" key="1">
    <source>
        <dbReference type="EMBL" id="MBO0947836.1"/>
    </source>
</evidence>
<organism evidence="1 2">
    <name type="scientific">Fibrella forsythiae</name>
    <dbReference type="NCBI Taxonomy" id="2817061"/>
    <lineage>
        <taxon>Bacteria</taxon>
        <taxon>Pseudomonadati</taxon>
        <taxon>Bacteroidota</taxon>
        <taxon>Cytophagia</taxon>
        <taxon>Cytophagales</taxon>
        <taxon>Spirosomataceae</taxon>
        <taxon>Fibrella</taxon>
    </lineage>
</organism>
<evidence type="ECO:0000313" key="2">
    <source>
        <dbReference type="Proteomes" id="UP000664628"/>
    </source>
</evidence>
<keyword evidence="2" id="KW-1185">Reference proteome</keyword>
<protein>
    <submittedName>
        <fullName evidence="1">Uncharacterized protein</fullName>
    </submittedName>
</protein>
<reference evidence="1 2" key="1">
    <citation type="submission" date="2021-03" db="EMBL/GenBank/DDBJ databases">
        <title>Fibrella sp. HMF5405 genome sequencing and assembly.</title>
        <authorList>
            <person name="Kang H."/>
            <person name="Kim H."/>
            <person name="Bae S."/>
            <person name="Joh K."/>
        </authorList>
    </citation>
    <scope>NUCLEOTIDE SEQUENCE [LARGE SCALE GENOMIC DNA]</scope>
    <source>
        <strain evidence="1 2">HMF5405</strain>
    </source>
</reference>
<comment type="caution">
    <text evidence="1">The sequence shown here is derived from an EMBL/GenBank/DDBJ whole genome shotgun (WGS) entry which is preliminary data.</text>
</comment>
<dbReference type="Proteomes" id="UP000664628">
    <property type="component" value="Unassembled WGS sequence"/>
</dbReference>
<proteinExistence type="predicted"/>
<gene>
    <name evidence="1" type="ORF">J2I46_04535</name>
</gene>
<accession>A0ABS3JEG2</accession>